<name>A0A967E943_9MICO</name>
<keyword evidence="1" id="KW-0175">Coiled coil</keyword>
<protein>
    <submittedName>
        <fullName evidence="2">Uncharacterized protein</fullName>
    </submittedName>
</protein>
<evidence type="ECO:0000313" key="3">
    <source>
        <dbReference type="Proteomes" id="UP000744769"/>
    </source>
</evidence>
<accession>A0A967E943</accession>
<dbReference type="AlphaFoldDB" id="A0A967E943"/>
<keyword evidence="3" id="KW-1185">Reference proteome</keyword>
<proteinExistence type="predicted"/>
<evidence type="ECO:0000256" key="1">
    <source>
        <dbReference type="SAM" id="Coils"/>
    </source>
</evidence>
<comment type="caution">
    <text evidence="2">The sequence shown here is derived from an EMBL/GenBank/DDBJ whole genome shotgun (WGS) entry which is preliminary data.</text>
</comment>
<evidence type="ECO:0000313" key="2">
    <source>
        <dbReference type="EMBL" id="NHN54484.1"/>
    </source>
</evidence>
<dbReference type="EMBL" id="JAAOIV010000001">
    <property type="protein sequence ID" value="NHN54484.1"/>
    <property type="molecule type" value="Genomic_DNA"/>
</dbReference>
<gene>
    <name evidence="2" type="ORF">G9U51_01640</name>
</gene>
<dbReference type="Proteomes" id="UP000744769">
    <property type="component" value="Unassembled WGS sequence"/>
</dbReference>
<sequence length="116" mass="13016">MSVLTVVLVLLVVCGSVYLFGVLLYAVAPYLGAQELDPAQRYAARKAALAAPMWPVTALRENRREREEQRRAAHAQLNESMVQQAERLLAEFAEARRLDGAARAAREEHERLADDR</sequence>
<reference evidence="2" key="1">
    <citation type="submission" date="2020-03" db="EMBL/GenBank/DDBJ databases">
        <title>Draft sequencing of Calidifontibacter sp. DB0510.</title>
        <authorList>
            <person name="Kim D.-U."/>
        </authorList>
    </citation>
    <scope>NUCLEOTIDE SEQUENCE</scope>
    <source>
        <strain evidence="2">DB0510</strain>
    </source>
</reference>
<dbReference type="RefSeq" id="WP_166192117.1">
    <property type="nucleotide sequence ID" value="NZ_JAAOIV010000001.1"/>
</dbReference>
<feature type="coiled-coil region" evidence="1">
    <location>
        <begin position="59"/>
        <end position="115"/>
    </location>
</feature>
<organism evidence="2 3">
    <name type="scientific">Metallococcus carri</name>
    <dbReference type="NCBI Taxonomy" id="1656884"/>
    <lineage>
        <taxon>Bacteria</taxon>
        <taxon>Bacillati</taxon>
        <taxon>Actinomycetota</taxon>
        <taxon>Actinomycetes</taxon>
        <taxon>Micrococcales</taxon>
        <taxon>Dermacoccaceae</taxon>
        <taxon>Metallococcus</taxon>
    </lineage>
</organism>